<keyword evidence="2" id="KW-1185">Reference proteome</keyword>
<dbReference type="Proteomes" id="UP000001025">
    <property type="component" value="Chromosome"/>
</dbReference>
<dbReference type="STRING" id="243090.RB4193"/>
<name>Q7UT10_RHOBA</name>
<reference evidence="1 2" key="1">
    <citation type="journal article" date="2003" name="Proc. Natl. Acad. Sci. U.S.A.">
        <title>Complete genome sequence of the marine planctomycete Pirellula sp. strain 1.</title>
        <authorList>
            <person name="Gloeckner F.O."/>
            <person name="Kube M."/>
            <person name="Bauer M."/>
            <person name="Teeling H."/>
            <person name="Lombardot T."/>
            <person name="Ludwig W."/>
            <person name="Gade D."/>
            <person name="Beck A."/>
            <person name="Borzym K."/>
            <person name="Heitmann K."/>
            <person name="Rabus R."/>
            <person name="Schlesner H."/>
            <person name="Amann R."/>
            <person name="Reinhardt R."/>
        </authorList>
    </citation>
    <scope>NUCLEOTIDE SEQUENCE [LARGE SCALE GENOMIC DNA]</scope>
    <source>
        <strain evidence="2">DSM 10527 / NCIMB 13988 / SH1</strain>
    </source>
</reference>
<protein>
    <submittedName>
        <fullName evidence="1">Uncharacterized protein</fullName>
    </submittedName>
</protein>
<dbReference type="AlphaFoldDB" id="Q7UT10"/>
<gene>
    <name evidence="1" type="ordered locus">RB4193</name>
</gene>
<accession>Q7UT10</accession>
<organism evidence="1 2">
    <name type="scientific">Rhodopirellula baltica (strain DSM 10527 / NCIMB 13988 / SH1)</name>
    <dbReference type="NCBI Taxonomy" id="243090"/>
    <lineage>
        <taxon>Bacteria</taxon>
        <taxon>Pseudomonadati</taxon>
        <taxon>Planctomycetota</taxon>
        <taxon>Planctomycetia</taxon>
        <taxon>Pirellulales</taxon>
        <taxon>Pirellulaceae</taxon>
        <taxon>Rhodopirellula</taxon>
    </lineage>
</organism>
<dbReference type="KEGG" id="rba:RB4193"/>
<evidence type="ECO:0000313" key="1">
    <source>
        <dbReference type="EMBL" id="CAD73632.1"/>
    </source>
</evidence>
<dbReference type="InParanoid" id="Q7UT10"/>
<dbReference type="EnsemblBacteria" id="CAD73632">
    <property type="protein sequence ID" value="CAD73632"/>
    <property type="gene ID" value="RB4193"/>
</dbReference>
<dbReference type="EMBL" id="BX294140">
    <property type="protein sequence ID" value="CAD73632.1"/>
    <property type="molecule type" value="Genomic_DNA"/>
</dbReference>
<proteinExistence type="predicted"/>
<dbReference type="HOGENOM" id="CLU_3029368_0_0_0"/>
<evidence type="ECO:0000313" key="2">
    <source>
        <dbReference type="Proteomes" id="UP000001025"/>
    </source>
</evidence>
<sequence>MDTPAWQDTPEAGGWMQFRSQSFASSLTEPEPCPQMTLQRGSILFGDFADMRASF</sequence>